<reference evidence="3" key="1">
    <citation type="journal article" date="2020" name="Nat. Commun.">
        <title>Large-scale genome sequencing of mycorrhizal fungi provides insights into the early evolution of symbiotic traits.</title>
        <authorList>
            <person name="Miyauchi S."/>
            <person name="Kiss E."/>
            <person name="Kuo A."/>
            <person name="Drula E."/>
            <person name="Kohler A."/>
            <person name="Sanchez-Garcia M."/>
            <person name="Morin E."/>
            <person name="Andreopoulos B."/>
            <person name="Barry K.W."/>
            <person name="Bonito G."/>
            <person name="Buee M."/>
            <person name="Carver A."/>
            <person name="Chen C."/>
            <person name="Cichocki N."/>
            <person name="Clum A."/>
            <person name="Culley D."/>
            <person name="Crous P.W."/>
            <person name="Fauchery L."/>
            <person name="Girlanda M."/>
            <person name="Hayes R.D."/>
            <person name="Keri Z."/>
            <person name="LaButti K."/>
            <person name="Lipzen A."/>
            <person name="Lombard V."/>
            <person name="Magnuson J."/>
            <person name="Maillard F."/>
            <person name="Murat C."/>
            <person name="Nolan M."/>
            <person name="Ohm R.A."/>
            <person name="Pangilinan J."/>
            <person name="Pereira M.F."/>
            <person name="Perotto S."/>
            <person name="Peter M."/>
            <person name="Pfister S."/>
            <person name="Riley R."/>
            <person name="Sitrit Y."/>
            <person name="Stielow J.B."/>
            <person name="Szollosi G."/>
            <person name="Zifcakova L."/>
            <person name="Stursova M."/>
            <person name="Spatafora J.W."/>
            <person name="Tedersoo L."/>
            <person name="Vaario L.M."/>
            <person name="Yamada A."/>
            <person name="Yan M."/>
            <person name="Wang P."/>
            <person name="Xu J."/>
            <person name="Bruns T."/>
            <person name="Baldrian P."/>
            <person name="Vilgalys R."/>
            <person name="Dunand C."/>
            <person name="Henrissat B."/>
            <person name="Grigoriev I.V."/>
            <person name="Hibbett D."/>
            <person name="Nagy L.G."/>
            <person name="Martin F.M."/>
        </authorList>
    </citation>
    <scope>NUCLEOTIDE SEQUENCE</scope>
    <source>
        <strain evidence="3">UP504</strain>
    </source>
</reference>
<dbReference type="InterPro" id="IPR013902">
    <property type="entry name" value="Mug135-like_C"/>
</dbReference>
<evidence type="ECO:0000313" key="4">
    <source>
        <dbReference type="Proteomes" id="UP000886523"/>
    </source>
</evidence>
<protein>
    <recommendedName>
        <fullName evidence="2">Mug135-like C-terminal domain-containing protein</fullName>
    </recommendedName>
</protein>
<proteinExistence type="inferred from homology"/>
<sequence>MPIQRLQRPRDHRIHVPRTPQDPPTLDDLARALEVKTKVLSSYQSTYHRKCTQDDVGRAMVYEHRLLNAMTIEENNGSRKLVLTVILYSFSQEALAPAWFAPVQVQLNAIQQQLAGIEEELLAVEEGLDNVAQSAGKCCAEATNALNDTGELVPWIIVPFSDGRNPTEEPFSLPALTSTSAIERLDVDTCNEYLEGYGVDILPGDGDLKERHRLLQDAIGCRVSRL</sequence>
<comment type="similarity">
    <text evidence="1">Belongs to the UPF0612 family.</text>
</comment>
<name>A0A9P6AU37_9AGAM</name>
<evidence type="ECO:0000259" key="2">
    <source>
        <dbReference type="Pfam" id="PF08593"/>
    </source>
</evidence>
<evidence type="ECO:0000313" key="3">
    <source>
        <dbReference type="EMBL" id="KAF9510886.1"/>
    </source>
</evidence>
<dbReference type="Pfam" id="PF08593">
    <property type="entry name" value="Mug135_C"/>
    <property type="match status" value="1"/>
</dbReference>
<dbReference type="EMBL" id="MU129008">
    <property type="protein sequence ID" value="KAF9510886.1"/>
    <property type="molecule type" value="Genomic_DNA"/>
</dbReference>
<organism evidence="3 4">
    <name type="scientific">Hydnum rufescens UP504</name>
    <dbReference type="NCBI Taxonomy" id="1448309"/>
    <lineage>
        <taxon>Eukaryota</taxon>
        <taxon>Fungi</taxon>
        <taxon>Dikarya</taxon>
        <taxon>Basidiomycota</taxon>
        <taxon>Agaricomycotina</taxon>
        <taxon>Agaricomycetes</taxon>
        <taxon>Cantharellales</taxon>
        <taxon>Hydnaceae</taxon>
        <taxon>Hydnum</taxon>
    </lineage>
</organism>
<keyword evidence="4" id="KW-1185">Reference proteome</keyword>
<dbReference type="OrthoDB" id="3230244at2759"/>
<accession>A0A9P6AU37</accession>
<dbReference type="Proteomes" id="UP000886523">
    <property type="component" value="Unassembled WGS sequence"/>
</dbReference>
<comment type="caution">
    <text evidence="3">The sequence shown here is derived from an EMBL/GenBank/DDBJ whole genome shotgun (WGS) entry which is preliminary data.</text>
</comment>
<evidence type="ECO:0000256" key="1">
    <source>
        <dbReference type="ARBA" id="ARBA00005788"/>
    </source>
</evidence>
<gene>
    <name evidence="3" type="ORF">BS47DRAFT_1395554</name>
</gene>
<dbReference type="AlphaFoldDB" id="A0A9P6AU37"/>
<feature type="domain" description="Mug135-like C-terminal" evidence="2">
    <location>
        <begin position="143"/>
        <end position="222"/>
    </location>
</feature>